<dbReference type="WBParaSite" id="ALUE_0001429101-mRNA-1">
    <property type="protein sequence ID" value="ALUE_0001429101-mRNA-1"/>
    <property type="gene ID" value="ALUE_0001429101"/>
</dbReference>
<dbReference type="Proteomes" id="UP000036681">
    <property type="component" value="Unplaced"/>
</dbReference>
<evidence type="ECO:0000313" key="2">
    <source>
        <dbReference type="WBParaSite" id="ALUE_0001429101-mRNA-1"/>
    </source>
</evidence>
<protein>
    <submittedName>
        <fullName evidence="2">Uncharacterized protein</fullName>
    </submittedName>
</protein>
<sequence length="34" mass="3945">MIISEAFSIYSITQTMGIILIKFHKIISDIKEEM</sequence>
<dbReference type="AlphaFoldDB" id="A0A0M3I9W0"/>
<organism evidence="1 2">
    <name type="scientific">Ascaris lumbricoides</name>
    <name type="common">Giant roundworm</name>
    <dbReference type="NCBI Taxonomy" id="6252"/>
    <lineage>
        <taxon>Eukaryota</taxon>
        <taxon>Metazoa</taxon>
        <taxon>Ecdysozoa</taxon>
        <taxon>Nematoda</taxon>
        <taxon>Chromadorea</taxon>
        <taxon>Rhabditida</taxon>
        <taxon>Spirurina</taxon>
        <taxon>Ascaridomorpha</taxon>
        <taxon>Ascaridoidea</taxon>
        <taxon>Ascarididae</taxon>
        <taxon>Ascaris</taxon>
    </lineage>
</organism>
<accession>A0A0M3I9W0</accession>
<evidence type="ECO:0000313" key="1">
    <source>
        <dbReference type="Proteomes" id="UP000036681"/>
    </source>
</evidence>
<proteinExistence type="predicted"/>
<reference evidence="2" key="1">
    <citation type="submission" date="2017-02" db="UniProtKB">
        <authorList>
            <consortium name="WormBaseParasite"/>
        </authorList>
    </citation>
    <scope>IDENTIFICATION</scope>
</reference>
<name>A0A0M3I9W0_ASCLU</name>
<keyword evidence="1" id="KW-1185">Reference proteome</keyword>